<dbReference type="SUPFAM" id="SSF53474">
    <property type="entry name" value="alpha/beta-Hydrolases"/>
    <property type="match status" value="1"/>
</dbReference>
<dbReference type="GO" id="GO:0016787">
    <property type="term" value="F:hydrolase activity"/>
    <property type="evidence" value="ECO:0007669"/>
    <property type="project" value="UniProtKB-KW"/>
</dbReference>
<sequence>MRGVTALFLGLGVGTASSSRLGTPHYREFFYTSGEYVSEASDFISRGQVYVEHLVPAFNQTSEPEPIIFIHGGGQTGTNWLNKPDGNPGWASYFLGKGYEVYLIDQAFRARSPWTPLNSSDTLKAYGARYAASRYTAPEKFNFWPQAQLHTRWPGNGTKGDSIFDTYYKTTSPNAYLPDPATQQLAVQAGLAELLDRIGRPVTVVGHSQGGIMTWLAADARPKLVKRLVALEPSGPPFIDQVFSQGAARKYGLTDAPLTYDPPMQANVSVESQFQLVTTGSMDPSIGNCTLQDPQGPRQLTNLKDIPTLVLQTQASYHAVYDWCTVEFLRQAGVSVDYLNLTNVGIYGNAHLFFLEENSDQIAGVVRDWIEK</sequence>
<dbReference type="PANTHER" id="PTHR43194">
    <property type="entry name" value="HYDROLASE ALPHA/BETA FOLD FAMILY"/>
    <property type="match status" value="1"/>
</dbReference>
<dbReference type="RefSeq" id="XP_066654148.1">
    <property type="nucleotide sequence ID" value="XM_066795820.1"/>
</dbReference>
<comment type="caution">
    <text evidence="3">The sequence shown here is derived from an EMBL/GenBank/DDBJ whole genome shotgun (WGS) entry which is preliminary data.</text>
</comment>
<dbReference type="InterPro" id="IPR050228">
    <property type="entry name" value="Carboxylesterase_BioH"/>
</dbReference>
<dbReference type="CDD" id="cd12809">
    <property type="entry name" value="Esterase_713_like-2"/>
    <property type="match status" value="1"/>
</dbReference>
<keyword evidence="4" id="KW-1185">Reference proteome</keyword>
<feature type="signal peptide" evidence="1">
    <location>
        <begin position="1"/>
        <end position="18"/>
    </location>
</feature>
<feature type="domain" description="AB hydrolase-1" evidence="2">
    <location>
        <begin position="66"/>
        <end position="278"/>
    </location>
</feature>
<dbReference type="InterPro" id="IPR000073">
    <property type="entry name" value="AB_hydrolase_1"/>
</dbReference>
<evidence type="ECO:0000313" key="4">
    <source>
        <dbReference type="Proteomes" id="UP001360953"/>
    </source>
</evidence>
<dbReference type="EMBL" id="JBBPEH010000007">
    <property type="protein sequence ID" value="KAK7535732.1"/>
    <property type="molecule type" value="Genomic_DNA"/>
</dbReference>
<evidence type="ECO:0000313" key="3">
    <source>
        <dbReference type="EMBL" id="KAK7535732.1"/>
    </source>
</evidence>
<accession>A0ABR1LKK7</accession>
<reference evidence="3 4" key="1">
    <citation type="submission" date="2024-04" db="EMBL/GenBank/DDBJ databases">
        <title>Phyllosticta paracitricarpa is synonymous to the EU quarantine fungus P. citricarpa based on phylogenomic analyses.</title>
        <authorList>
            <consortium name="Lawrence Berkeley National Laboratory"/>
            <person name="Van ingen-buijs V.A."/>
            <person name="Van westerhoven A.C."/>
            <person name="Haridas S."/>
            <person name="Skiadas P."/>
            <person name="Martin F."/>
            <person name="Groenewald J.Z."/>
            <person name="Crous P.W."/>
            <person name="Seidl M.F."/>
        </authorList>
    </citation>
    <scope>NUCLEOTIDE SEQUENCE [LARGE SCALE GENOMIC DNA]</scope>
    <source>
        <strain evidence="3 4">CPC 17464</strain>
    </source>
</reference>
<dbReference type="Pfam" id="PF00561">
    <property type="entry name" value="Abhydrolase_1"/>
    <property type="match status" value="1"/>
</dbReference>
<dbReference type="Gene3D" id="3.40.50.1820">
    <property type="entry name" value="alpha/beta hydrolase"/>
    <property type="match status" value="1"/>
</dbReference>
<dbReference type="Proteomes" id="UP001360953">
    <property type="component" value="Unassembled WGS sequence"/>
</dbReference>
<name>A0ABR1LKK7_9PEZI</name>
<dbReference type="PANTHER" id="PTHR43194:SF4">
    <property type="entry name" value="AB HYDROLASE-1 DOMAIN-CONTAINING PROTEIN"/>
    <property type="match status" value="1"/>
</dbReference>
<dbReference type="InterPro" id="IPR029058">
    <property type="entry name" value="AB_hydrolase_fold"/>
</dbReference>
<keyword evidence="1" id="KW-0732">Signal</keyword>
<evidence type="ECO:0000259" key="2">
    <source>
        <dbReference type="Pfam" id="PF00561"/>
    </source>
</evidence>
<keyword evidence="3" id="KW-0378">Hydrolase</keyword>
<gene>
    <name evidence="3" type="ORF">J3D65DRAFT_388014</name>
</gene>
<protein>
    <submittedName>
        <fullName evidence="3">Alpha/Beta hydrolase protein</fullName>
    </submittedName>
</protein>
<organism evidence="3 4">
    <name type="scientific">Phyllosticta citribraziliensis</name>
    <dbReference type="NCBI Taxonomy" id="989973"/>
    <lineage>
        <taxon>Eukaryota</taxon>
        <taxon>Fungi</taxon>
        <taxon>Dikarya</taxon>
        <taxon>Ascomycota</taxon>
        <taxon>Pezizomycotina</taxon>
        <taxon>Dothideomycetes</taxon>
        <taxon>Dothideomycetes incertae sedis</taxon>
        <taxon>Botryosphaeriales</taxon>
        <taxon>Phyllostictaceae</taxon>
        <taxon>Phyllosticta</taxon>
    </lineage>
</organism>
<dbReference type="GeneID" id="92028726"/>
<evidence type="ECO:0000256" key="1">
    <source>
        <dbReference type="SAM" id="SignalP"/>
    </source>
</evidence>
<feature type="chain" id="PRO_5046223289" evidence="1">
    <location>
        <begin position="19"/>
        <end position="372"/>
    </location>
</feature>
<proteinExistence type="predicted"/>